<keyword evidence="3 5" id="KW-0949">S-adenosyl-L-methionine</keyword>
<dbReference type="Gene3D" id="3.90.120.10">
    <property type="entry name" value="DNA Methylase, subunit A, domain 2"/>
    <property type="match status" value="1"/>
</dbReference>
<dbReference type="GO" id="GO:0003886">
    <property type="term" value="F:DNA (cytosine-5-)-methyltransferase activity"/>
    <property type="evidence" value="ECO:0007669"/>
    <property type="project" value="UniProtKB-EC"/>
</dbReference>
<dbReference type="PROSITE" id="PS51679">
    <property type="entry name" value="SAM_MT_C5"/>
    <property type="match status" value="1"/>
</dbReference>
<dbReference type="InterPro" id="IPR029063">
    <property type="entry name" value="SAM-dependent_MTases_sf"/>
</dbReference>
<evidence type="ECO:0000256" key="4">
    <source>
        <dbReference type="ARBA" id="ARBA00022747"/>
    </source>
</evidence>
<reference evidence="8 9" key="1">
    <citation type="submission" date="2018-11" db="EMBL/GenBank/DDBJ databases">
        <authorList>
            <person name="Stevens M.J."/>
            <person name="Cernela N."/>
            <person name="Spoerry Serrano N."/>
            <person name="Schmitt S."/>
            <person name="Schrenzel J."/>
            <person name="Stephan R."/>
        </authorList>
    </citation>
    <scope>NUCLEOTIDE SEQUENCE [LARGE SCALE GENOMIC DNA]</scope>
    <source>
        <strain evidence="8 9">SS1014</strain>
    </source>
</reference>
<dbReference type="EMBL" id="RSDG01000155">
    <property type="protein sequence ID" value="RRR40184.1"/>
    <property type="molecule type" value="Genomic_DNA"/>
</dbReference>
<dbReference type="NCBIfam" id="TIGR00675">
    <property type="entry name" value="dcm"/>
    <property type="match status" value="1"/>
</dbReference>
<sequence>MKFLDLFAGIGGFRLGMERAGHECVGFCEIDQFARKSYKAIHNTEGEFEFHDITRVTDESVRGIGCVDVICGGFPCQAFSIAGKRAGFEDTRGTLFFEIARFASILRPKYLFLENVTGLLNHDNGNTFETILRALDDLGYDAEWQVFNSKNFGVPQNRERVFIIGHLRGAGGRAFFPFRGVDTAIAQDKQGVVVQVGNLLDTDSFGGNPQVGRIYDPNGISPCLNTMQGGNREPKIIQRGHGYNQGGEHDTAPTLTSNSWQENNLLAIKEATTKGYSEATVGDSINLSHPNSATRRGRVGKQMANTLLTGEEQGVVVYDFYNRKTKDEVGTLTDSGHQGNTKAGTFGILDGIRIRKLTPRECWRLQGFPDWAFDRAQAVNSNSQLYKQAGNSVTVNVIEAIARRLE</sequence>
<dbReference type="PROSITE" id="PS00094">
    <property type="entry name" value="C5_MTASE_1"/>
    <property type="match status" value="1"/>
</dbReference>
<proteinExistence type="inferred from homology"/>
<dbReference type="GO" id="GO:0032259">
    <property type="term" value="P:methylation"/>
    <property type="evidence" value="ECO:0007669"/>
    <property type="project" value="UniProtKB-KW"/>
</dbReference>
<keyword evidence="4" id="KW-0680">Restriction system</keyword>
<dbReference type="Pfam" id="PF00145">
    <property type="entry name" value="DNA_methylase"/>
    <property type="match status" value="1"/>
</dbReference>
<evidence type="ECO:0000256" key="6">
    <source>
        <dbReference type="RuleBase" id="RU000416"/>
    </source>
</evidence>
<dbReference type="Gene3D" id="3.40.50.150">
    <property type="entry name" value="Vaccinia Virus protein VP39"/>
    <property type="match status" value="1"/>
</dbReference>
<name>A0A426T174_STRSU</name>
<evidence type="ECO:0000256" key="7">
    <source>
        <dbReference type="RuleBase" id="RU000417"/>
    </source>
</evidence>
<dbReference type="PRINTS" id="PR00105">
    <property type="entry name" value="C5METTRFRASE"/>
</dbReference>
<protein>
    <recommendedName>
        <fullName evidence="7">Cytosine-specific methyltransferase</fullName>
        <ecNumber evidence="7">2.1.1.37</ecNumber>
    </recommendedName>
</protein>
<dbReference type="CDD" id="cd00315">
    <property type="entry name" value="Cyt_C5_DNA_methylase"/>
    <property type="match status" value="1"/>
</dbReference>
<gene>
    <name evidence="8" type="ORF">EJA00_11910</name>
</gene>
<accession>A0A426T174</accession>
<evidence type="ECO:0000313" key="8">
    <source>
        <dbReference type="EMBL" id="RRR40184.1"/>
    </source>
</evidence>
<dbReference type="AlphaFoldDB" id="A0A426T174"/>
<reference evidence="8 9" key="2">
    <citation type="submission" date="2018-12" db="EMBL/GenBank/DDBJ databases">
        <title>Whole-genome sequences of fifteen clinical Streptococcus suis strains isolated from pigs between 2006 and 2018.</title>
        <authorList>
            <person name="Stevens M.J.A."/>
            <person name="Cernela N."/>
            <person name="Spoerry Serrano N."/>
            <person name="Schmitt S."/>
            <person name="Schrenzel J."/>
            <person name="Stephan R."/>
        </authorList>
    </citation>
    <scope>NUCLEOTIDE SEQUENCE [LARGE SCALE GENOMIC DNA]</scope>
    <source>
        <strain evidence="8 9">SS1014</strain>
    </source>
</reference>
<dbReference type="PROSITE" id="PS00095">
    <property type="entry name" value="C5_MTASE_2"/>
    <property type="match status" value="1"/>
</dbReference>
<dbReference type="RefSeq" id="WP_125184402.1">
    <property type="nucleotide sequence ID" value="NZ_RSDG01000155.1"/>
</dbReference>
<keyword evidence="2 5" id="KW-0808">Transferase</keyword>
<keyword evidence="1 5" id="KW-0489">Methyltransferase</keyword>
<dbReference type="SUPFAM" id="SSF53335">
    <property type="entry name" value="S-adenosyl-L-methionine-dependent methyltransferases"/>
    <property type="match status" value="1"/>
</dbReference>
<dbReference type="GO" id="GO:0009307">
    <property type="term" value="P:DNA restriction-modification system"/>
    <property type="evidence" value="ECO:0007669"/>
    <property type="project" value="UniProtKB-KW"/>
</dbReference>
<comment type="caution">
    <text evidence="8">The sequence shown here is derived from an EMBL/GenBank/DDBJ whole genome shotgun (WGS) entry which is preliminary data.</text>
</comment>
<evidence type="ECO:0000313" key="9">
    <source>
        <dbReference type="Proteomes" id="UP000273973"/>
    </source>
</evidence>
<evidence type="ECO:0000256" key="2">
    <source>
        <dbReference type="ARBA" id="ARBA00022679"/>
    </source>
</evidence>
<feature type="active site" evidence="5">
    <location>
        <position position="76"/>
    </location>
</feature>
<evidence type="ECO:0000256" key="3">
    <source>
        <dbReference type="ARBA" id="ARBA00022691"/>
    </source>
</evidence>
<dbReference type="Proteomes" id="UP000273973">
    <property type="component" value="Unassembled WGS sequence"/>
</dbReference>
<dbReference type="InterPro" id="IPR001525">
    <property type="entry name" value="C5_MeTfrase"/>
</dbReference>
<dbReference type="EC" id="2.1.1.37" evidence="7"/>
<comment type="similarity">
    <text evidence="5 6">Belongs to the class I-like SAM-binding methyltransferase superfamily. C5-methyltransferase family.</text>
</comment>
<dbReference type="PANTHER" id="PTHR46098">
    <property type="entry name" value="TRNA (CYTOSINE(38)-C(5))-METHYLTRANSFERASE"/>
    <property type="match status" value="1"/>
</dbReference>
<organism evidence="8 9">
    <name type="scientific">Streptococcus suis</name>
    <dbReference type="NCBI Taxonomy" id="1307"/>
    <lineage>
        <taxon>Bacteria</taxon>
        <taxon>Bacillati</taxon>
        <taxon>Bacillota</taxon>
        <taxon>Bacilli</taxon>
        <taxon>Lactobacillales</taxon>
        <taxon>Streptococcaceae</taxon>
        <taxon>Streptococcus</taxon>
    </lineage>
</organism>
<dbReference type="InterPro" id="IPR018117">
    <property type="entry name" value="C5_DNA_meth_AS"/>
</dbReference>
<comment type="catalytic activity">
    <reaction evidence="7">
        <text>a 2'-deoxycytidine in DNA + S-adenosyl-L-methionine = a 5-methyl-2'-deoxycytidine in DNA + S-adenosyl-L-homocysteine + H(+)</text>
        <dbReference type="Rhea" id="RHEA:13681"/>
        <dbReference type="Rhea" id="RHEA-COMP:11369"/>
        <dbReference type="Rhea" id="RHEA-COMP:11370"/>
        <dbReference type="ChEBI" id="CHEBI:15378"/>
        <dbReference type="ChEBI" id="CHEBI:57856"/>
        <dbReference type="ChEBI" id="CHEBI:59789"/>
        <dbReference type="ChEBI" id="CHEBI:85452"/>
        <dbReference type="ChEBI" id="CHEBI:85454"/>
        <dbReference type="EC" id="2.1.1.37"/>
    </reaction>
</comment>
<dbReference type="InterPro" id="IPR031303">
    <property type="entry name" value="C5_meth_CS"/>
</dbReference>
<evidence type="ECO:0000256" key="5">
    <source>
        <dbReference type="PROSITE-ProRule" id="PRU01016"/>
    </source>
</evidence>
<dbReference type="PANTHER" id="PTHR46098:SF1">
    <property type="entry name" value="TRNA (CYTOSINE(38)-C(5))-METHYLTRANSFERASE"/>
    <property type="match status" value="1"/>
</dbReference>
<dbReference type="InterPro" id="IPR050750">
    <property type="entry name" value="C5-MTase"/>
</dbReference>
<evidence type="ECO:0000256" key="1">
    <source>
        <dbReference type="ARBA" id="ARBA00022603"/>
    </source>
</evidence>